<dbReference type="InterPro" id="IPR024607">
    <property type="entry name" value="Sulfatase_CS"/>
</dbReference>
<keyword evidence="5" id="KW-1185">Reference proteome</keyword>
<dbReference type="AlphaFoldDB" id="A0A9E2SF61"/>
<evidence type="ECO:0000313" key="4">
    <source>
        <dbReference type="EMBL" id="MBV4359005.1"/>
    </source>
</evidence>
<evidence type="ECO:0000256" key="2">
    <source>
        <dbReference type="ARBA" id="ARBA00023180"/>
    </source>
</evidence>
<dbReference type="RefSeq" id="WP_217792829.1">
    <property type="nucleotide sequence ID" value="NZ_JAHSPG010000014.1"/>
</dbReference>
<evidence type="ECO:0000259" key="3">
    <source>
        <dbReference type="Pfam" id="PF00884"/>
    </source>
</evidence>
<dbReference type="InterPro" id="IPR000917">
    <property type="entry name" value="Sulfatase_N"/>
</dbReference>
<name>A0A9E2SF61_9BACT</name>
<accession>A0A9E2SF61</accession>
<sequence>MMKQNFKANHYYRLLFVAIGFALPLFTLAQNGVVRQPNGSLTLQKIAGAKPRNIIFILTDDHRYDALGFLKAQTFIKTPSLDKLASGGAYLKNAFVTTSLCSPSRASILTGLYAHKHKVVDNNNPVDANLVFYPQYLQQIGYQTAMIGKWHMGGDHDEPQRGFNYWVSFKGQGSYLPEANGLNVNGKHVAQKGYITDELTDYAIDFLKNRDKNKPFMLYLSHKGVHADFVPAARNKGMFKDHTFVAPLTMAPGSCTDAPMWLQNQRNSWHGVEFPYHSSLDIGEYYKRYAETLYSVDENVGRVLDELQKEGLLNSTLIIYMGDNGFQFGEHGLIDKRTAYEASMRVPMLAYCPDLIKPGTVVSNVVANIDVAETLLDAAGLKAPSYMDGTSFLPLLQGKNTEWRKGLLYEYYWERNFPQTPTIHALRGDRYKYIHYTGIWDTDELYDLQNDPQETKNLIRDSAYQNVVTKMNKDMFDELKKGQGMFVPLYPDNGGKNDLRSKSGSRAAEFPDYLLR</sequence>
<gene>
    <name evidence="4" type="ORF">KTO63_17690</name>
</gene>
<organism evidence="4 5">
    <name type="scientific">Pinibacter aurantiacus</name>
    <dbReference type="NCBI Taxonomy" id="2851599"/>
    <lineage>
        <taxon>Bacteria</taxon>
        <taxon>Pseudomonadati</taxon>
        <taxon>Bacteroidota</taxon>
        <taxon>Chitinophagia</taxon>
        <taxon>Chitinophagales</taxon>
        <taxon>Chitinophagaceae</taxon>
        <taxon>Pinibacter</taxon>
    </lineage>
</organism>
<dbReference type="Pfam" id="PF00884">
    <property type="entry name" value="Sulfatase"/>
    <property type="match status" value="1"/>
</dbReference>
<evidence type="ECO:0000313" key="5">
    <source>
        <dbReference type="Proteomes" id="UP000812270"/>
    </source>
</evidence>
<proteinExistence type="predicted"/>
<dbReference type="EMBL" id="JAHSPG010000014">
    <property type="protein sequence ID" value="MBV4359005.1"/>
    <property type="molecule type" value="Genomic_DNA"/>
</dbReference>
<feature type="domain" description="Sulfatase N-terminal" evidence="3">
    <location>
        <begin position="52"/>
        <end position="380"/>
    </location>
</feature>
<reference evidence="4" key="1">
    <citation type="submission" date="2021-06" db="EMBL/GenBank/DDBJ databases">
        <authorList>
            <person name="Huq M.A."/>
        </authorList>
    </citation>
    <scope>NUCLEOTIDE SEQUENCE</scope>
    <source>
        <strain evidence="4">MAH-26</strain>
    </source>
</reference>
<dbReference type="PROSITE" id="PS00523">
    <property type="entry name" value="SULFATASE_1"/>
    <property type="match status" value="1"/>
</dbReference>
<dbReference type="PROSITE" id="PS00149">
    <property type="entry name" value="SULFATASE_2"/>
    <property type="match status" value="1"/>
</dbReference>
<keyword evidence="2" id="KW-0325">Glycoprotein</keyword>
<dbReference type="PANTHER" id="PTHR43108">
    <property type="entry name" value="N-ACETYLGLUCOSAMINE-6-SULFATASE FAMILY MEMBER"/>
    <property type="match status" value="1"/>
</dbReference>
<keyword evidence="1" id="KW-0732">Signal</keyword>
<dbReference type="PANTHER" id="PTHR43108:SF8">
    <property type="entry name" value="SD21168P"/>
    <property type="match status" value="1"/>
</dbReference>
<dbReference type="Proteomes" id="UP000812270">
    <property type="component" value="Unassembled WGS sequence"/>
</dbReference>
<protein>
    <submittedName>
        <fullName evidence="4">Sulfatase</fullName>
    </submittedName>
</protein>
<comment type="caution">
    <text evidence="4">The sequence shown here is derived from an EMBL/GenBank/DDBJ whole genome shotgun (WGS) entry which is preliminary data.</text>
</comment>
<dbReference type="CDD" id="cd16031">
    <property type="entry name" value="G6S_like"/>
    <property type="match status" value="1"/>
</dbReference>
<evidence type="ECO:0000256" key="1">
    <source>
        <dbReference type="ARBA" id="ARBA00022729"/>
    </source>
</evidence>